<dbReference type="Proteomes" id="UP000023758">
    <property type="component" value="Unassembled WGS sequence"/>
</dbReference>
<accession>A0A022W4V3</accession>
<keyword evidence="1" id="KW-0732">Signal</keyword>
<sequence>MKALFATLLLLPTPTFAAVGGRCYGEWNTDRCICLDHNVCTNTYHGWAYQGTPETKNWACPFDGNNVWGCEISPCPGKGRNAVCKWKNECIGTVLPDPVCPGGGDFVCCQNA</sequence>
<dbReference type="OrthoDB" id="4175271at2759"/>
<name>A0A022W4V3_TRIRU</name>
<dbReference type="AlphaFoldDB" id="A0A022W4V3"/>
<dbReference type="EMBL" id="KK207830">
    <property type="protein sequence ID" value="EZF53146.1"/>
    <property type="molecule type" value="Genomic_DNA"/>
</dbReference>
<gene>
    <name evidence="2" type="ORF">H103_03833</name>
</gene>
<protein>
    <submittedName>
        <fullName evidence="2">Uncharacterized protein</fullName>
    </submittedName>
</protein>
<evidence type="ECO:0000256" key="1">
    <source>
        <dbReference type="SAM" id="SignalP"/>
    </source>
</evidence>
<reference evidence="2" key="1">
    <citation type="submission" date="2014-02" db="EMBL/GenBank/DDBJ databases">
        <title>The Genome Sequence of Trichophyton rubrum (morphotype fischeri) CBS 288.86.</title>
        <authorList>
            <consortium name="The Broad Institute Genomics Platform"/>
            <person name="Cuomo C.A."/>
            <person name="White T.C."/>
            <person name="Graser Y."/>
            <person name="Martinez-Rossi N."/>
            <person name="Heitman J."/>
            <person name="Young S.K."/>
            <person name="Zeng Q."/>
            <person name="Gargeya S."/>
            <person name="Abouelleil A."/>
            <person name="Alvarado L."/>
            <person name="Chapman S.B."/>
            <person name="Gainer-Dewar J."/>
            <person name="Goldberg J."/>
            <person name="Griggs A."/>
            <person name="Gujja S."/>
            <person name="Hansen M."/>
            <person name="Howarth C."/>
            <person name="Imamovic A."/>
            <person name="Larimer J."/>
            <person name="Martinez D."/>
            <person name="Murphy C."/>
            <person name="Pearson M.D."/>
            <person name="Persinoti G."/>
            <person name="Poon T."/>
            <person name="Priest M."/>
            <person name="Roberts A.D."/>
            <person name="Saif S."/>
            <person name="Shea T.D."/>
            <person name="Sykes S.N."/>
            <person name="Wortman J."/>
            <person name="Nusbaum C."/>
            <person name="Birren B."/>
        </authorList>
    </citation>
    <scope>NUCLEOTIDE SEQUENCE [LARGE SCALE GENOMIC DNA]</scope>
    <source>
        <strain evidence="2">CBS 288.86</strain>
    </source>
</reference>
<proteinExistence type="predicted"/>
<feature type="chain" id="PRO_5001508152" evidence="1">
    <location>
        <begin position="18"/>
        <end position="112"/>
    </location>
</feature>
<organism evidence="2">
    <name type="scientific">Trichophyton rubrum CBS 288.86</name>
    <dbReference type="NCBI Taxonomy" id="1215330"/>
    <lineage>
        <taxon>Eukaryota</taxon>
        <taxon>Fungi</taxon>
        <taxon>Dikarya</taxon>
        <taxon>Ascomycota</taxon>
        <taxon>Pezizomycotina</taxon>
        <taxon>Eurotiomycetes</taxon>
        <taxon>Eurotiomycetidae</taxon>
        <taxon>Onygenales</taxon>
        <taxon>Arthrodermataceae</taxon>
        <taxon>Trichophyton</taxon>
    </lineage>
</organism>
<feature type="signal peptide" evidence="1">
    <location>
        <begin position="1"/>
        <end position="17"/>
    </location>
</feature>
<dbReference type="HOGENOM" id="CLU_157377_0_0_1"/>
<evidence type="ECO:0000313" key="2">
    <source>
        <dbReference type="EMBL" id="EZF53146.1"/>
    </source>
</evidence>